<evidence type="ECO:0000256" key="6">
    <source>
        <dbReference type="SAM" id="Phobius"/>
    </source>
</evidence>
<dbReference type="Gene3D" id="3.60.21.10">
    <property type="match status" value="1"/>
</dbReference>
<evidence type="ECO:0000256" key="1">
    <source>
        <dbReference type="ARBA" id="ARBA00004141"/>
    </source>
</evidence>
<evidence type="ECO:0000313" key="8">
    <source>
        <dbReference type="EMBL" id="ODV76696.1"/>
    </source>
</evidence>
<dbReference type="RefSeq" id="XP_020061818.1">
    <property type="nucleotide sequence ID" value="XM_020211961.1"/>
</dbReference>
<gene>
    <name evidence="8" type="ORF">CANTADRAFT_92576</name>
</gene>
<dbReference type="SUPFAM" id="SSF56300">
    <property type="entry name" value="Metallo-dependent phosphatases"/>
    <property type="match status" value="1"/>
</dbReference>
<dbReference type="GO" id="GO:0016787">
    <property type="term" value="F:hydrolase activity"/>
    <property type="evidence" value="ECO:0007669"/>
    <property type="project" value="InterPro"/>
</dbReference>
<dbReference type="STRING" id="984487.A0A1E4SB49"/>
<feature type="transmembrane region" description="Helical" evidence="6">
    <location>
        <begin position="53"/>
        <end position="72"/>
    </location>
</feature>
<organism evidence="8 9">
    <name type="scientific">Suhomyces tanzawaensis NRRL Y-17324</name>
    <dbReference type="NCBI Taxonomy" id="984487"/>
    <lineage>
        <taxon>Eukaryota</taxon>
        <taxon>Fungi</taxon>
        <taxon>Dikarya</taxon>
        <taxon>Ascomycota</taxon>
        <taxon>Saccharomycotina</taxon>
        <taxon>Pichiomycetes</taxon>
        <taxon>Debaryomycetaceae</taxon>
        <taxon>Suhomyces</taxon>
    </lineage>
</organism>
<protein>
    <submittedName>
        <fullName evidence="8">Metallo-dependent phosphatase</fullName>
    </submittedName>
</protein>
<accession>A0A1E4SB49</accession>
<dbReference type="GO" id="GO:0005783">
    <property type="term" value="C:endoplasmic reticulum"/>
    <property type="evidence" value="ECO:0007669"/>
    <property type="project" value="EnsemblFungi"/>
</dbReference>
<dbReference type="GO" id="GO:0006506">
    <property type="term" value="P:GPI anchor biosynthetic process"/>
    <property type="evidence" value="ECO:0007669"/>
    <property type="project" value="EnsemblFungi"/>
</dbReference>
<reference evidence="9" key="1">
    <citation type="submission" date="2016-05" db="EMBL/GenBank/DDBJ databases">
        <title>Comparative genomics of biotechnologically important yeasts.</title>
        <authorList>
            <consortium name="DOE Joint Genome Institute"/>
            <person name="Riley R."/>
            <person name="Haridas S."/>
            <person name="Wolfe K.H."/>
            <person name="Lopes M.R."/>
            <person name="Hittinger C.T."/>
            <person name="Goker M."/>
            <person name="Salamov A."/>
            <person name="Wisecaver J."/>
            <person name="Long T.M."/>
            <person name="Aerts A.L."/>
            <person name="Barry K."/>
            <person name="Choi C."/>
            <person name="Clum A."/>
            <person name="Coughlan A.Y."/>
            <person name="Deshpande S."/>
            <person name="Douglass A.P."/>
            <person name="Hanson S.J."/>
            <person name="Klenk H.-P."/>
            <person name="Labutti K."/>
            <person name="Lapidus A."/>
            <person name="Lindquist E."/>
            <person name="Lipzen A."/>
            <person name="Meier-Kolthoff J.P."/>
            <person name="Ohm R.A."/>
            <person name="Otillar R.P."/>
            <person name="Pangilinan J."/>
            <person name="Peng Y."/>
            <person name="Rokas A."/>
            <person name="Rosa C.A."/>
            <person name="Scheuner C."/>
            <person name="Sibirny A.A."/>
            <person name="Slot J.C."/>
            <person name="Stielow J.B."/>
            <person name="Sun H."/>
            <person name="Kurtzman C.P."/>
            <person name="Blackwell M."/>
            <person name="Grigoriev I.V."/>
            <person name="Jeffries T.W."/>
        </authorList>
    </citation>
    <scope>NUCLEOTIDE SEQUENCE [LARGE SCALE GENOMIC DNA]</scope>
    <source>
        <strain evidence="9">NRRL Y-17324</strain>
    </source>
</reference>
<dbReference type="GO" id="GO:0016020">
    <property type="term" value="C:membrane"/>
    <property type="evidence" value="ECO:0007669"/>
    <property type="project" value="UniProtKB-SubCell"/>
</dbReference>
<keyword evidence="9" id="KW-1185">Reference proteome</keyword>
<dbReference type="OrthoDB" id="5977743at2759"/>
<evidence type="ECO:0000256" key="3">
    <source>
        <dbReference type="ARBA" id="ARBA00022989"/>
    </source>
</evidence>
<feature type="domain" description="Calcineurin-like phosphoesterase" evidence="7">
    <location>
        <begin position="100"/>
        <end position="279"/>
    </location>
</feature>
<comment type="subcellular location">
    <subcellularLocation>
        <location evidence="1">Membrane</location>
        <topology evidence="1">Multi-pass membrane protein</topology>
    </subcellularLocation>
</comment>
<feature type="compositionally biased region" description="Basic and acidic residues" evidence="5">
    <location>
        <begin position="8"/>
        <end position="29"/>
    </location>
</feature>
<name>A0A1E4SB49_9ASCO</name>
<feature type="region of interest" description="Disordered" evidence="5">
    <location>
        <begin position="1"/>
        <end position="29"/>
    </location>
</feature>
<dbReference type="GeneID" id="30986097"/>
<keyword evidence="2 6" id="KW-0812">Transmembrane</keyword>
<keyword evidence="3 6" id="KW-1133">Transmembrane helix</keyword>
<evidence type="ECO:0000313" key="9">
    <source>
        <dbReference type="Proteomes" id="UP000094285"/>
    </source>
</evidence>
<dbReference type="Proteomes" id="UP000094285">
    <property type="component" value="Unassembled WGS sequence"/>
</dbReference>
<dbReference type="GO" id="GO:0006281">
    <property type="term" value="P:DNA repair"/>
    <property type="evidence" value="ECO:0007669"/>
    <property type="project" value="EnsemblFungi"/>
</dbReference>
<dbReference type="EMBL" id="KV453918">
    <property type="protein sequence ID" value="ODV76696.1"/>
    <property type="molecule type" value="Genomic_DNA"/>
</dbReference>
<dbReference type="InterPro" id="IPR029052">
    <property type="entry name" value="Metallo-depent_PP-like"/>
</dbReference>
<proteinExistence type="predicted"/>
<evidence type="ECO:0000256" key="5">
    <source>
        <dbReference type="SAM" id="MobiDB-lite"/>
    </source>
</evidence>
<dbReference type="PANTHER" id="PTHR13315:SF4">
    <property type="entry name" value="METALLOPHOSPHOESTERASE, ISOFORM E"/>
    <property type="match status" value="1"/>
</dbReference>
<dbReference type="InterPro" id="IPR033308">
    <property type="entry name" value="PGAP5/Cdc1/Ted1"/>
</dbReference>
<dbReference type="InterPro" id="IPR004843">
    <property type="entry name" value="Calcineurin-like_PHP"/>
</dbReference>
<evidence type="ECO:0000256" key="4">
    <source>
        <dbReference type="ARBA" id="ARBA00023136"/>
    </source>
</evidence>
<sequence length="430" mass="49583">MSYRRRDKHDDSPQEDSGASKDDFSHSKDDNRHSPYFVAKRHHTSVATHLGSIHYQALALVFVAWLAALHYFERIEVASVINKCQWTNWELWPLGTEPHRVAFLADPQIVDEYSYEGRPALLNYIIRRIADNYLHRNHRYIQQVLDPHTTIFLGDLFDGGREWDDDVWLNEYRRFNAVFPKQANRRTINIVAGNHDIGFEKIDHHVLHRFAQYFGDLNDYVELGNHTLVFLDTISLSHPDPVVNAAPKQFLDTINDKINTKFPRILLLHVPLYRFNDKSPCGPLREKQTPFPIQKGKQYQTVIEYDISQKVLATINPVVLFAGDDHDYCDIHQFYTFEDELRIAREIAAKSCAMTSGIKYPAIQLLSLNNPVDGHLNPIDSVGKPAGSSYPRNDLRSSDSTFTYNTELCYMPNPYKSLRVYGLIFESSAG</sequence>
<keyword evidence="4 6" id="KW-0472">Membrane</keyword>
<dbReference type="AlphaFoldDB" id="A0A1E4SB49"/>
<dbReference type="Pfam" id="PF00149">
    <property type="entry name" value="Metallophos"/>
    <property type="match status" value="1"/>
</dbReference>
<dbReference type="PANTHER" id="PTHR13315">
    <property type="entry name" value="METALLO PHOSPHOESTERASE RELATED"/>
    <property type="match status" value="1"/>
</dbReference>
<evidence type="ECO:0000256" key="2">
    <source>
        <dbReference type="ARBA" id="ARBA00022692"/>
    </source>
</evidence>
<evidence type="ECO:0000259" key="7">
    <source>
        <dbReference type="Pfam" id="PF00149"/>
    </source>
</evidence>